<name>A0A9E7GG69_9LILI</name>
<evidence type="ECO:0000313" key="2">
    <source>
        <dbReference type="Proteomes" id="UP001055439"/>
    </source>
</evidence>
<keyword evidence="2" id="KW-1185">Reference proteome</keyword>
<protein>
    <submittedName>
        <fullName evidence="1">Uncharacterized protein</fullName>
    </submittedName>
</protein>
<dbReference type="PROSITE" id="PS51257">
    <property type="entry name" value="PROKAR_LIPOPROTEIN"/>
    <property type="match status" value="1"/>
</dbReference>
<dbReference type="AlphaFoldDB" id="A0A9E7GG69"/>
<dbReference type="Proteomes" id="UP001055439">
    <property type="component" value="Chromosome 7"/>
</dbReference>
<sequence>MRAELFCVSITGASCCPLHPLQPLSLPASSKIHKQIGRSEIETWRIKCNSARMTENKGEFGETSPKRSLPLPTAVVFGYLLAIVMPKQRREATGRRIRQKRGGFYCVGGHHDRHEREVMEWSCDGIANESGRCMQAIFCCLDCLRACYIDGLHQIGRDAIPTDVILST</sequence>
<evidence type="ECO:0000313" key="1">
    <source>
        <dbReference type="EMBL" id="URE15001.1"/>
    </source>
</evidence>
<proteinExistence type="predicted"/>
<reference evidence="1" key="1">
    <citation type="submission" date="2022-05" db="EMBL/GenBank/DDBJ databases">
        <title>The Musa troglodytarum L. genome provides insights into the mechanism of non-climacteric behaviour and enrichment of carotenoids.</title>
        <authorList>
            <person name="Wang J."/>
        </authorList>
    </citation>
    <scope>NUCLEOTIDE SEQUENCE</scope>
    <source>
        <tissue evidence="1">Leaf</tissue>
    </source>
</reference>
<gene>
    <name evidence="1" type="ORF">MUK42_37502</name>
</gene>
<accession>A0A9E7GG69</accession>
<dbReference type="EMBL" id="CP097509">
    <property type="protein sequence ID" value="URE15001.1"/>
    <property type="molecule type" value="Genomic_DNA"/>
</dbReference>
<organism evidence="1 2">
    <name type="scientific">Musa troglodytarum</name>
    <name type="common">fe'i banana</name>
    <dbReference type="NCBI Taxonomy" id="320322"/>
    <lineage>
        <taxon>Eukaryota</taxon>
        <taxon>Viridiplantae</taxon>
        <taxon>Streptophyta</taxon>
        <taxon>Embryophyta</taxon>
        <taxon>Tracheophyta</taxon>
        <taxon>Spermatophyta</taxon>
        <taxon>Magnoliopsida</taxon>
        <taxon>Liliopsida</taxon>
        <taxon>Zingiberales</taxon>
        <taxon>Musaceae</taxon>
        <taxon>Musa</taxon>
    </lineage>
</organism>